<proteinExistence type="predicted"/>
<organism evidence="1 2">
    <name type="scientific">Ilyodon furcidens</name>
    <name type="common">goldbreast splitfin</name>
    <dbReference type="NCBI Taxonomy" id="33524"/>
    <lineage>
        <taxon>Eukaryota</taxon>
        <taxon>Metazoa</taxon>
        <taxon>Chordata</taxon>
        <taxon>Craniata</taxon>
        <taxon>Vertebrata</taxon>
        <taxon>Euteleostomi</taxon>
        <taxon>Actinopterygii</taxon>
        <taxon>Neopterygii</taxon>
        <taxon>Teleostei</taxon>
        <taxon>Neoteleostei</taxon>
        <taxon>Acanthomorphata</taxon>
        <taxon>Ovalentaria</taxon>
        <taxon>Atherinomorphae</taxon>
        <taxon>Cyprinodontiformes</taxon>
        <taxon>Goodeidae</taxon>
        <taxon>Ilyodon</taxon>
    </lineage>
</organism>
<keyword evidence="2" id="KW-1185">Reference proteome</keyword>
<dbReference type="Proteomes" id="UP001482620">
    <property type="component" value="Unassembled WGS sequence"/>
</dbReference>
<evidence type="ECO:0000313" key="1">
    <source>
        <dbReference type="EMBL" id="MEQ2226428.1"/>
    </source>
</evidence>
<sequence>FDAPYTVYVFPEVAKHSKGYLAPSRTFVLTCGPASVIPNFLWIYGFHSHDWLPPCCTTCPLSTAAVLKRSLDSTSATGKQTNYSFTCIITSNNLLLGFGTIFLHLL</sequence>
<protein>
    <submittedName>
        <fullName evidence="1">Uncharacterized protein</fullName>
    </submittedName>
</protein>
<evidence type="ECO:0000313" key="2">
    <source>
        <dbReference type="Proteomes" id="UP001482620"/>
    </source>
</evidence>
<accession>A0ABV0T0M4</accession>
<feature type="non-terminal residue" evidence="1">
    <location>
        <position position="1"/>
    </location>
</feature>
<reference evidence="1 2" key="1">
    <citation type="submission" date="2021-06" db="EMBL/GenBank/DDBJ databases">
        <authorList>
            <person name="Palmer J.M."/>
        </authorList>
    </citation>
    <scope>NUCLEOTIDE SEQUENCE [LARGE SCALE GENOMIC DNA]</scope>
    <source>
        <strain evidence="2">if_2019</strain>
        <tissue evidence="1">Muscle</tissue>
    </source>
</reference>
<dbReference type="EMBL" id="JAHRIQ010015175">
    <property type="protein sequence ID" value="MEQ2226428.1"/>
    <property type="molecule type" value="Genomic_DNA"/>
</dbReference>
<name>A0ABV0T0M4_9TELE</name>
<gene>
    <name evidence="1" type="ORF">ILYODFUR_027355</name>
</gene>
<comment type="caution">
    <text evidence="1">The sequence shown here is derived from an EMBL/GenBank/DDBJ whole genome shotgun (WGS) entry which is preliminary data.</text>
</comment>